<feature type="chain" id="PRO_5010259563" evidence="3">
    <location>
        <begin position="23"/>
        <end position="279"/>
    </location>
</feature>
<dbReference type="EMBL" id="FBYC01000001">
    <property type="protein sequence ID" value="CUX79669.1"/>
    <property type="molecule type" value="Genomic_DNA"/>
</dbReference>
<dbReference type="Pfam" id="PF01464">
    <property type="entry name" value="SLT"/>
    <property type="match status" value="1"/>
</dbReference>
<comment type="similarity">
    <text evidence="2">Belongs to the virb1 family.</text>
</comment>
<dbReference type="Gene3D" id="1.10.530.10">
    <property type="match status" value="1"/>
</dbReference>
<dbReference type="EMBL" id="LJSG01000012">
    <property type="protein sequence ID" value="KPP92374.1"/>
    <property type="molecule type" value="Genomic_DNA"/>
</dbReference>
<feature type="domain" description="Transglycosylase SLT" evidence="4">
    <location>
        <begin position="145"/>
        <end position="234"/>
    </location>
</feature>
<dbReference type="PROSITE" id="PS00922">
    <property type="entry name" value="TRANSGLYCOSYLASE"/>
    <property type="match status" value="1"/>
</dbReference>
<feature type="signal peptide" evidence="3">
    <location>
        <begin position="1"/>
        <end position="22"/>
    </location>
</feature>
<dbReference type="InterPro" id="IPR023346">
    <property type="entry name" value="Lysozyme-like_dom_sf"/>
</dbReference>
<evidence type="ECO:0000313" key="7">
    <source>
        <dbReference type="Proteomes" id="UP000050413"/>
    </source>
</evidence>
<evidence type="ECO:0000313" key="6">
    <source>
        <dbReference type="EMBL" id="KPP92374.1"/>
    </source>
</evidence>
<dbReference type="InterPro" id="IPR008258">
    <property type="entry name" value="Transglycosylase_SLT_dom_1"/>
</dbReference>
<comment type="caution">
    <text evidence="6">The sequence shown here is derived from an EMBL/GenBank/DDBJ whole genome shotgun (WGS) entry which is preliminary data.</text>
</comment>
<dbReference type="GO" id="GO:0016020">
    <property type="term" value="C:membrane"/>
    <property type="evidence" value="ECO:0007669"/>
    <property type="project" value="InterPro"/>
</dbReference>
<dbReference type="AlphaFoldDB" id="A0A0P7YSU0"/>
<dbReference type="Proteomes" id="UP000182045">
    <property type="component" value="Unassembled WGS sequence"/>
</dbReference>
<dbReference type="OrthoDB" id="9815002at2"/>
<dbReference type="PANTHER" id="PTHR37423:SF2">
    <property type="entry name" value="MEMBRANE-BOUND LYTIC MUREIN TRANSGLYCOSYLASE C"/>
    <property type="match status" value="1"/>
</dbReference>
<evidence type="ECO:0000259" key="4">
    <source>
        <dbReference type="Pfam" id="PF01464"/>
    </source>
</evidence>
<accession>A0A0P7YSU0</accession>
<dbReference type="STRING" id="1666912.Ga0058931_0353"/>
<keyword evidence="8" id="KW-1185">Reference proteome</keyword>
<evidence type="ECO:0000313" key="8">
    <source>
        <dbReference type="Proteomes" id="UP000182045"/>
    </source>
</evidence>
<dbReference type="RefSeq" id="WP_072244440.1">
    <property type="nucleotide sequence ID" value="NZ_FBYC01000001.1"/>
</dbReference>
<reference evidence="5 8" key="2">
    <citation type="submission" date="2016-01" db="EMBL/GenBank/DDBJ databases">
        <authorList>
            <person name="Varghese N."/>
        </authorList>
    </citation>
    <scope>NUCLEOTIDE SEQUENCE [LARGE SCALE GENOMIC DNA]</scope>
    <source>
        <strain evidence="5 8">HL-91</strain>
    </source>
</reference>
<comment type="similarity">
    <text evidence="1">Belongs to the transglycosylase Slt family.</text>
</comment>
<dbReference type="PATRIC" id="fig|1666912.4.peg.907"/>
<dbReference type="PANTHER" id="PTHR37423">
    <property type="entry name" value="SOLUBLE LYTIC MUREIN TRANSGLYCOSYLASE-RELATED"/>
    <property type="match status" value="1"/>
</dbReference>
<dbReference type="GO" id="GO:0000270">
    <property type="term" value="P:peptidoglycan metabolic process"/>
    <property type="evidence" value="ECO:0007669"/>
    <property type="project" value="InterPro"/>
</dbReference>
<dbReference type="InterPro" id="IPR000189">
    <property type="entry name" value="Transglyc_AS"/>
</dbReference>
<protein>
    <submittedName>
        <fullName evidence="6">Putative soluble lytic transglycosylase</fullName>
    </submittedName>
    <submittedName>
        <fullName evidence="5">Transglycosylase SLT domain-containing protein</fullName>
    </submittedName>
</protein>
<proteinExistence type="inferred from homology"/>
<sequence>MRPKRILVAAICVACAPAFAPAQDQRQGDFTFRRIAVGESGVGRRITVQIDPEEQAARLAAAPRVPQTPPPATAERPDAGDVGQFAWFWSAVPAAGGPDLSRFLAARDALLAPPTGATIRAPRLQDLQNIAQSHAPAILLATIGTRVSPALALAVIAVESAGRADAVSSANAQGLMQLIPATAERFGVTDPFDSTQNITGGVQYLNWLMERFDNDVVLALAGYNAGEGAVERNDGVPPYAETRDYVPKVLAAWQVARGLCATVPELPSDPCVFKVAQSG</sequence>
<evidence type="ECO:0000256" key="2">
    <source>
        <dbReference type="ARBA" id="ARBA00009387"/>
    </source>
</evidence>
<keyword evidence="3" id="KW-0732">Signal</keyword>
<dbReference type="SUPFAM" id="SSF53955">
    <property type="entry name" value="Lysozyme-like"/>
    <property type="match status" value="1"/>
</dbReference>
<dbReference type="GO" id="GO:0008933">
    <property type="term" value="F:peptidoglycan lytic transglycosylase activity"/>
    <property type="evidence" value="ECO:0007669"/>
    <property type="project" value="InterPro"/>
</dbReference>
<dbReference type="CDD" id="cd00254">
    <property type="entry name" value="LT-like"/>
    <property type="match status" value="1"/>
</dbReference>
<evidence type="ECO:0000256" key="3">
    <source>
        <dbReference type="SAM" id="SignalP"/>
    </source>
</evidence>
<evidence type="ECO:0000313" key="5">
    <source>
        <dbReference type="EMBL" id="CUX79669.1"/>
    </source>
</evidence>
<reference evidence="6 7" key="1">
    <citation type="submission" date="2015-09" db="EMBL/GenBank/DDBJ databases">
        <title>Identification and resolution of microdiversity through metagenomic sequencing of parallel consortia.</title>
        <authorList>
            <person name="Nelson W.C."/>
            <person name="Romine M.F."/>
            <person name="Lindemann S.R."/>
        </authorList>
    </citation>
    <scope>NUCLEOTIDE SEQUENCE [LARGE SCALE GENOMIC DNA]</scope>
    <source>
        <strain evidence="6">HL-91</strain>
    </source>
</reference>
<gene>
    <name evidence="5" type="ORF">Ga0058931_0353</name>
    <name evidence="6" type="ORF">HLUCCA05_08820</name>
</gene>
<dbReference type="Proteomes" id="UP000050413">
    <property type="component" value="Unassembled WGS sequence"/>
</dbReference>
<organism evidence="6 7">
    <name type="scientific">Roseibaca calidilacus</name>
    <dbReference type="NCBI Taxonomy" id="1666912"/>
    <lineage>
        <taxon>Bacteria</taxon>
        <taxon>Pseudomonadati</taxon>
        <taxon>Pseudomonadota</taxon>
        <taxon>Alphaproteobacteria</taxon>
        <taxon>Rhodobacterales</taxon>
        <taxon>Paracoccaceae</taxon>
        <taxon>Roseinatronobacter</taxon>
    </lineage>
</organism>
<name>A0A0P7YSU0_9RHOB</name>
<evidence type="ECO:0000256" key="1">
    <source>
        <dbReference type="ARBA" id="ARBA00007734"/>
    </source>
</evidence>